<dbReference type="EMBL" id="JAAAUQ010000139">
    <property type="protein sequence ID" value="KAF9154040.1"/>
    <property type="molecule type" value="Genomic_DNA"/>
</dbReference>
<evidence type="ECO:0000313" key="2">
    <source>
        <dbReference type="Proteomes" id="UP000748756"/>
    </source>
</evidence>
<proteinExistence type="predicted"/>
<accession>A0A9P5S6X8</accession>
<sequence length="111" mass="12383">MWKSPSHRESDATVPGLYSNPHAQFLVSLVKLKTDDAAVLDHEKKNLLAAPQQQQPATEDLKNRQMGEFEDLIGGNPQGTKHPSASNFLGFKKLADRLKDTTLPGFKWIED</sequence>
<organism evidence="1 2">
    <name type="scientific">Linnemannia schmuckeri</name>
    <dbReference type="NCBI Taxonomy" id="64567"/>
    <lineage>
        <taxon>Eukaryota</taxon>
        <taxon>Fungi</taxon>
        <taxon>Fungi incertae sedis</taxon>
        <taxon>Mucoromycota</taxon>
        <taxon>Mortierellomycotina</taxon>
        <taxon>Mortierellomycetes</taxon>
        <taxon>Mortierellales</taxon>
        <taxon>Mortierellaceae</taxon>
        <taxon>Linnemannia</taxon>
    </lineage>
</organism>
<keyword evidence="2" id="KW-1185">Reference proteome</keyword>
<dbReference type="AlphaFoldDB" id="A0A9P5S6X8"/>
<name>A0A9P5S6X8_9FUNG</name>
<reference evidence="1" key="1">
    <citation type="journal article" date="2020" name="Fungal Divers.">
        <title>Resolving the Mortierellaceae phylogeny through synthesis of multi-gene phylogenetics and phylogenomics.</title>
        <authorList>
            <person name="Vandepol N."/>
            <person name="Liber J."/>
            <person name="Desiro A."/>
            <person name="Na H."/>
            <person name="Kennedy M."/>
            <person name="Barry K."/>
            <person name="Grigoriev I.V."/>
            <person name="Miller A.N."/>
            <person name="O'Donnell K."/>
            <person name="Stajich J.E."/>
            <person name="Bonito G."/>
        </authorList>
    </citation>
    <scope>NUCLEOTIDE SEQUENCE</scope>
    <source>
        <strain evidence="1">NRRL 6426</strain>
    </source>
</reference>
<dbReference type="Proteomes" id="UP000748756">
    <property type="component" value="Unassembled WGS sequence"/>
</dbReference>
<comment type="caution">
    <text evidence="1">The sequence shown here is derived from an EMBL/GenBank/DDBJ whole genome shotgun (WGS) entry which is preliminary data.</text>
</comment>
<protein>
    <submittedName>
        <fullName evidence="1">Uncharacterized protein</fullName>
    </submittedName>
</protein>
<evidence type="ECO:0000313" key="1">
    <source>
        <dbReference type="EMBL" id="KAF9154040.1"/>
    </source>
</evidence>
<gene>
    <name evidence="1" type="ORF">BG015_002043</name>
</gene>